<sequence length="415" mass="48189">MTLLNIKNLATNGKIDDPMVIKSCTETQKWKISALTPKKLAEKLGNQLVNFRIGTIKKDDIQWENECQYIKASMSEFLDWNDSKFTSEPFSKLDRSENWAYADYIYIKDLFKNVPDFKFTDEIDWTLLGFDPDEGLDAAIWVGTKSSHTACHYDSYGFNLVYQVFGRKRWILFPPSDSENVYPTRLPYEESSVFSQVNMLNPDVNKHKRFSRAHPYIVTLEPGDLLFVPHHWWHFVENLELSISINAWFPLEQDYHCRLHEAVTQLLIQTVTQSDPSLSQWLISKHQTPTFNEGLSIVEQALTTSEDFSIVEKTDRKTAKSSETPKKCLCNIAQRSAILNTENCYIPASYCIEHLASVFEHWTHVKSWNQNALKEARQKRCRLDRPQLTSNDFARCLTAPSVVECIVSELYRQFE</sequence>
<dbReference type="PROSITE" id="PS51184">
    <property type="entry name" value="JMJC"/>
    <property type="match status" value="1"/>
</dbReference>
<reference evidence="5" key="1">
    <citation type="submission" date="2020-04" db="EMBL/GenBank/DDBJ databases">
        <authorList>
            <person name="Neveu A P."/>
        </authorList>
    </citation>
    <scope>NUCLEOTIDE SEQUENCE</scope>
    <source>
        <tissue evidence="5">Whole embryo</tissue>
    </source>
</reference>
<dbReference type="Pfam" id="PF13621">
    <property type="entry name" value="Cupin_8"/>
    <property type="match status" value="1"/>
</dbReference>
<proteinExistence type="evidence at transcript level"/>
<evidence type="ECO:0000259" key="4">
    <source>
        <dbReference type="PROSITE" id="PS51184"/>
    </source>
</evidence>
<dbReference type="PANTHER" id="PTHR12461:SF43">
    <property type="entry name" value="HSPB1-ASSOCIATED PROTEIN 1"/>
    <property type="match status" value="1"/>
</dbReference>
<accession>A0A6F9DET8</accession>
<dbReference type="PANTHER" id="PTHR12461">
    <property type="entry name" value="HYPOXIA-INDUCIBLE FACTOR 1 ALPHA INHIBITOR-RELATED"/>
    <property type="match status" value="1"/>
</dbReference>
<evidence type="ECO:0000313" key="5">
    <source>
        <dbReference type="EMBL" id="CAB3254555.1"/>
    </source>
</evidence>
<organism evidence="5">
    <name type="scientific">Phallusia mammillata</name>
    <dbReference type="NCBI Taxonomy" id="59560"/>
    <lineage>
        <taxon>Eukaryota</taxon>
        <taxon>Metazoa</taxon>
        <taxon>Chordata</taxon>
        <taxon>Tunicata</taxon>
        <taxon>Ascidiacea</taxon>
        <taxon>Phlebobranchia</taxon>
        <taxon>Ascidiidae</taxon>
        <taxon>Phallusia</taxon>
    </lineage>
</organism>
<comment type="function">
    <text evidence="3">May play a role in cellular stress response.</text>
</comment>
<evidence type="ECO:0000256" key="1">
    <source>
        <dbReference type="ARBA" id="ARBA00004496"/>
    </source>
</evidence>
<evidence type="ECO:0000256" key="3">
    <source>
        <dbReference type="ARBA" id="ARBA00037342"/>
    </source>
</evidence>
<dbReference type="FunFam" id="2.60.120.650:FF:000018">
    <property type="entry name" value="HSPB1-associated protein 1 homolog"/>
    <property type="match status" value="1"/>
</dbReference>
<dbReference type="GO" id="GO:0005737">
    <property type="term" value="C:cytoplasm"/>
    <property type="evidence" value="ECO:0007669"/>
    <property type="project" value="UniProtKB-SubCell"/>
</dbReference>
<feature type="domain" description="JmjC" evidence="4">
    <location>
        <begin position="103"/>
        <end position="264"/>
    </location>
</feature>
<gene>
    <name evidence="5" type="primary">Hspbap1</name>
</gene>
<dbReference type="EMBL" id="LR785879">
    <property type="protein sequence ID" value="CAB3254555.1"/>
    <property type="molecule type" value="mRNA"/>
</dbReference>
<dbReference type="InterPro" id="IPR041667">
    <property type="entry name" value="Cupin_8"/>
</dbReference>
<name>A0A6F9DET8_9ASCI</name>
<dbReference type="SMART" id="SM00558">
    <property type="entry name" value="JmjC"/>
    <property type="match status" value="1"/>
</dbReference>
<protein>
    <submittedName>
        <fullName evidence="5">HSPB1-associated protein 1</fullName>
    </submittedName>
</protein>
<comment type="subcellular location">
    <subcellularLocation>
        <location evidence="1">Cytoplasm</location>
    </subcellularLocation>
</comment>
<dbReference type="AlphaFoldDB" id="A0A6F9DET8"/>
<keyword evidence="2" id="KW-0963">Cytoplasm</keyword>
<dbReference type="Gene3D" id="2.60.120.650">
    <property type="entry name" value="Cupin"/>
    <property type="match status" value="1"/>
</dbReference>
<dbReference type="SUPFAM" id="SSF51197">
    <property type="entry name" value="Clavaminate synthase-like"/>
    <property type="match status" value="1"/>
</dbReference>
<dbReference type="InterPro" id="IPR003347">
    <property type="entry name" value="JmjC_dom"/>
</dbReference>
<evidence type="ECO:0000256" key="2">
    <source>
        <dbReference type="ARBA" id="ARBA00022490"/>
    </source>
</evidence>